<dbReference type="Gene3D" id="3.30.750.24">
    <property type="entry name" value="STAS domain"/>
    <property type="match status" value="1"/>
</dbReference>
<protein>
    <recommendedName>
        <fullName evidence="1">STAS domain-containing protein</fullName>
    </recommendedName>
</protein>
<dbReference type="EMBL" id="UINC01141297">
    <property type="protein sequence ID" value="SVD28953.1"/>
    <property type="molecule type" value="Genomic_DNA"/>
</dbReference>
<dbReference type="AlphaFoldDB" id="A0A382U3W7"/>
<sequence>MIDLSRVNLELRAGIEMMGGGVNAVWEQGGRVQLSGVNERMVNVLDIIKSDGFVNVSTTIDKALGQIR</sequence>
<evidence type="ECO:0000313" key="2">
    <source>
        <dbReference type="EMBL" id="SVD28953.1"/>
    </source>
</evidence>
<reference evidence="2" key="1">
    <citation type="submission" date="2018-05" db="EMBL/GenBank/DDBJ databases">
        <authorList>
            <person name="Lanie J.A."/>
            <person name="Ng W.-L."/>
            <person name="Kazmierczak K.M."/>
            <person name="Andrzejewski T.M."/>
            <person name="Davidsen T.M."/>
            <person name="Wayne K.J."/>
            <person name="Tettelin H."/>
            <person name="Glass J.I."/>
            <person name="Rusch D."/>
            <person name="Podicherti R."/>
            <person name="Tsui H.-C.T."/>
            <person name="Winkler M.E."/>
        </authorList>
    </citation>
    <scope>NUCLEOTIDE SEQUENCE</scope>
</reference>
<proteinExistence type="predicted"/>
<dbReference type="InterPro" id="IPR036513">
    <property type="entry name" value="STAS_dom_sf"/>
</dbReference>
<dbReference type="SUPFAM" id="SSF52091">
    <property type="entry name" value="SpoIIaa-like"/>
    <property type="match status" value="1"/>
</dbReference>
<dbReference type="InterPro" id="IPR002645">
    <property type="entry name" value="STAS_dom"/>
</dbReference>
<name>A0A382U3W7_9ZZZZ</name>
<accession>A0A382U3W7</accession>
<gene>
    <name evidence="2" type="ORF">METZ01_LOCUS381807</name>
</gene>
<evidence type="ECO:0000259" key="1">
    <source>
        <dbReference type="PROSITE" id="PS50801"/>
    </source>
</evidence>
<feature type="domain" description="STAS" evidence="1">
    <location>
        <begin position="1"/>
        <end position="67"/>
    </location>
</feature>
<dbReference type="PROSITE" id="PS50801">
    <property type="entry name" value="STAS"/>
    <property type="match status" value="1"/>
</dbReference>
<organism evidence="2">
    <name type="scientific">marine metagenome</name>
    <dbReference type="NCBI Taxonomy" id="408172"/>
    <lineage>
        <taxon>unclassified sequences</taxon>
        <taxon>metagenomes</taxon>
        <taxon>ecological metagenomes</taxon>
    </lineage>
</organism>